<feature type="compositionally biased region" description="Basic and acidic residues" evidence="1">
    <location>
        <begin position="329"/>
        <end position="342"/>
    </location>
</feature>
<proteinExistence type="predicted"/>
<dbReference type="Proteomes" id="UP000031258">
    <property type="component" value="Unassembled WGS sequence"/>
</dbReference>
<sequence>MKEYPLARVTSILYQPYEVIKGTKSWVCSTYNYCSYVISSSVNKMDERPIYYNALFLGFFSLSFLSLPATAAIIGAMGVSYGATTLANHIVNLYGDEGKFYAQMITTIGEAVMSMICMTIISAAVMSLFAASPLAAIPVAILIIPAAIISAAVFTQIRRLEYAIENSTIGKEELERNLGRKSISNAEDLFQSVINAAVRSTLGAVFLNVLELPARVGTLLTVSISLIFSEFMNKNDYINFQDIIKSSLKGATKTAEVDINNTLGTNLHVDSLIEKIAVGTLLSAVFRPIDVLLSKTFQTFANTGSPEIEISKKAKSEIKQVYENKEYVKDNTSKDKTPESYKESAQMIQPSIK</sequence>
<keyword evidence="2" id="KW-1133">Transmembrane helix</keyword>
<dbReference type="RefSeq" id="WP_039457116.1">
    <property type="nucleotide sequence ID" value="NZ_JSWE01000124.1"/>
</dbReference>
<feature type="transmembrane region" description="Helical" evidence="2">
    <location>
        <begin position="50"/>
        <end position="67"/>
    </location>
</feature>
<accession>A0A0C1QYG5</accession>
<name>A0A0C1QYG5_9RICK</name>
<organism evidence="3 4">
    <name type="scientific">Candidatus Jidaibacter acanthamoebae</name>
    <dbReference type="NCBI Taxonomy" id="86105"/>
    <lineage>
        <taxon>Bacteria</taxon>
        <taxon>Pseudomonadati</taxon>
        <taxon>Pseudomonadota</taxon>
        <taxon>Alphaproteobacteria</taxon>
        <taxon>Rickettsiales</taxon>
        <taxon>Candidatus Midichloriaceae</taxon>
        <taxon>Candidatus Jidaibacter</taxon>
    </lineage>
</organism>
<dbReference type="EMBL" id="JSWE01000124">
    <property type="protein sequence ID" value="KIE05035.1"/>
    <property type="molecule type" value="Genomic_DNA"/>
</dbReference>
<evidence type="ECO:0000313" key="4">
    <source>
        <dbReference type="Proteomes" id="UP000031258"/>
    </source>
</evidence>
<feature type="transmembrane region" description="Helical" evidence="2">
    <location>
        <begin position="107"/>
        <end position="129"/>
    </location>
</feature>
<keyword evidence="4" id="KW-1185">Reference proteome</keyword>
<evidence type="ECO:0000256" key="2">
    <source>
        <dbReference type="SAM" id="Phobius"/>
    </source>
</evidence>
<keyword evidence="2" id="KW-0812">Transmembrane</keyword>
<keyword evidence="2" id="KW-0472">Membrane</keyword>
<comment type="caution">
    <text evidence="3">The sequence shown here is derived from an EMBL/GenBank/DDBJ whole genome shotgun (WGS) entry which is preliminary data.</text>
</comment>
<protein>
    <submittedName>
        <fullName evidence="3">Uncharacterized protein</fullName>
    </submittedName>
</protein>
<evidence type="ECO:0000256" key="1">
    <source>
        <dbReference type="SAM" id="MobiDB-lite"/>
    </source>
</evidence>
<dbReference type="AlphaFoldDB" id="A0A0C1QYG5"/>
<feature type="transmembrane region" description="Helical" evidence="2">
    <location>
        <begin position="73"/>
        <end position="95"/>
    </location>
</feature>
<feature type="region of interest" description="Disordered" evidence="1">
    <location>
        <begin position="329"/>
        <end position="353"/>
    </location>
</feature>
<evidence type="ECO:0000313" key="3">
    <source>
        <dbReference type="EMBL" id="KIE05035.1"/>
    </source>
</evidence>
<feature type="transmembrane region" description="Helical" evidence="2">
    <location>
        <begin position="135"/>
        <end position="154"/>
    </location>
</feature>
<dbReference type="STRING" id="86105.NF27_EY01310"/>
<reference evidence="3 4" key="1">
    <citation type="submission" date="2014-11" db="EMBL/GenBank/DDBJ databases">
        <title>A Rickettsiales Symbiont of Amoebae With Ancient Features.</title>
        <authorList>
            <person name="Schulz F."/>
            <person name="Martijn J."/>
            <person name="Wascher F."/>
            <person name="Kostanjsek R."/>
            <person name="Ettema T.J."/>
            <person name="Horn M."/>
        </authorList>
    </citation>
    <scope>NUCLEOTIDE SEQUENCE [LARGE SCALE GENOMIC DNA]</scope>
    <source>
        <strain evidence="3 4">UWC36</strain>
    </source>
</reference>
<dbReference type="OrthoDB" id="9818271at2"/>
<gene>
    <name evidence="3" type="ORF">NF27_EY01310</name>
</gene>